<keyword evidence="2 4" id="KW-0808">Transferase</keyword>
<gene>
    <name evidence="6" type="ORF">AMTR_s00025p00208890</name>
</gene>
<dbReference type="OrthoDB" id="5531344at2759"/>
<comment type="subcellular location">
    <subcellularLocation>
        <location evidence="4">Cytoplasm</location>
    </subcellularLocation>
</comment>
<dbReference type="EMBL" id="KI392614">
    <property type="protein sequence ID" value="ERN12559.1"/>
    <property type="molecule type" value="Genomic_DNA"/>
</dbReference>
<feature type="binding site" evidence="4">
    <location>
        <begin position="107"/>
        <end position="108"/>
    </location>
    <ligand>
        <name>substrate</name>
    </ligand>
</feature>
<comment type="function">
    <text evidence="4">Catalytic subunit of the molybdopterin synthase complex, a complex that catalyzes the conversion of precursor Z into molybdopterin. Acts by mediating the incorporation of 2 sulfur atoms from thiocarboxylated MOCS2A into precursor Z to generate a dithiolene group.</text>
</comment>
<dbReference type="eggNOG" id="KOG3307">
    <property type="taxonomic scope" value="Eukaryota"/>
</dbReference>
<evidence type="ECO:0000256" key="3">
    <source>
        <dbReference type="ARBA" id="ARBA00023150"/>
    </source>
</evidence>
<dbReference type="GO" id="GO:0030366">
    <property type="term" value="F:molybdopterin synthase activity"/>
    <property type="evidence" value="ECO:0007669"/>
    <property type="project" value="UniProtKB-UniRule"/>
</dbReference>
<evidence type="ECO:0000313" key="7">
    <source>
        <dbReference type="Proteomes" id="UP000017836"/>
    </source>
</evidence>
<evidence type="ECO:0000256" key="4">
    <source>
        <dbReference type="HAMAP-Rule" id="MF_03052"/>
    </source>
</evidence>
<dbReference type="CDD" id="cd00756">
    <property type="entry name" value="MoaE"/>
    <property type="match status" value="1"/>
</dbReference>
<evidence type="ECO:0000313" key="6">
    <source>
        <dbReference type="EMBL" id="ERN12559.1"/>
    </source>
</evidence>
<feature type="region of interest" description="Disordered" evidence="5">
    <location>
        <begin position="171"/>
        <end position="225"/>
    </location>
</feature>
<dbReference type="KEGG" id="atr:18440777"/>
<comment type="similarity">
    <text evidence="4">Belongs to the MoaE family. MOCS2B subfamily.</text>
</comment>
<evidence type="ECO:0000256" key="2">
    <source>
        <dbReference type="ARBA" id="ARBA00022679"/>
    </source>
</evidence>
<dbReference type="EC" id="2.8.1.12" evidence="4"/>
<dbReference type="AlphaFoldDB" id="W1PX86"/>
<dbReference type="FunFam" id="3.90.1170.40:FF:000002">
    <property type="entry name" value="Molybdopterin synthase catalytic subunit"/>
    <property type="match status" value="1"/>
</dbReference>
<dbReference type="HAMAP" id="MF_03052">
    <property type="entry name" value="MOC2B"/>
    <property type="match status" value="1"/>
</dbReference>
<dbReference type="OMA" id="WKREEFG"/>
<reference evidence="7" key="1">
    <citation type="journal article" date="2013" name="Science">
        <title>The Amborella genome and the evolution of flowering plants.</title>
        <authorList>
            <consortium name="Amborella Genome Project"/>
        </authorList>
    </citation>
    <scope>NUCLEOTIDE SEQUENCE [LARGE SCALE GENOMIC DNA]</scope>
</reference>
<keyword evidence="3 4" id="KW-0501">Molybdenum cofactor biosynthesis</keyword>
<evidence type="ECO:0000256" key="5">
    <source>
        <dbReference type="SAM" id="MobiDB-lite"/>
    </source>
</evidence>
<feature type="compositionally biased region" description="Basic and acidic residues" evidence="5">
    <location>
        <begin position="214"/>
        <end position="225"/>
    </location>
</feature>
<sequence>MSTPEGEDLVEIIEDAPLDLTKYINHVRNPSSGAIATFSGTTRDSFNGKRVLELRYEAYIPMAIRELRSICSSARSKWKIKSIALAHRLGVVPVGEDSVFVAASSVHRIDALNACKFLIDEIKARVPIWKKEVYENGEVWKENSEFFLKKFGLSEEAKACDGSEKPGFEKLGFGDGGLGDDNGQLGLDEGGGNPNYGRSSCCRHKERVSSGMENGKEDDKERENM</sequence>
<dbReference type="InterPro" id="IPR028888">
    <property type="entry name" value="MOCS2B_euk"/>
</dbReference>
<dbReference type="GO" id="GO:0006777">
    <property type="term" value="P:Mo-molybdopterin cofactor biosynthetic process"/>
    <property type="evidence" value="ECO:0007669"/>
    <property type="project" value="UniProtKB-UniRule"/>
</dbReference>
<keyword evidence="7" id="KW-1185">Reference proteome</keyword>
<accession>W1PX86</accession>
<protein>
    <recommendedName>
        <fullName evidence="4">Molybdopterin synthase catalytic subunit</fullName>
        <ecNumber evidence="4">2.8.1.12</ecNumber>
    </recommendedName>
    <alternativeName>
        <fullName evidence="4">Molybdenum cofactor synthesis protein 2 large subunit</fullName>
    </alternativeName>
    <alternativeName>
        <fullName evidence="4">Molybdenum cofactor synthesis protein 2B</fullName>
        <shortName evidence="4">MOCS2B</shortName>
    </alternativeName>
</protein>
<organism evidence="6 7">
    <name type="scientific">Amborella trichopoda</name>
    <dbReference type="NCBI Taxonomy" id="13333"/>
    <lineage>
        <taxon>Eukaryota</taxon>
        <taxon>Viridiplantae</taxon>
        <taxon>Streptophyta</taxon>
        <taxon>Embryophyta</taxon>
        <taxon>Tracheophyta</taxon>
        <taxon>Spermatophyta</taxon>
        <taxon>Magnoliopsida</taxon>
        <taxon>Amborellales</taxon>
        <taxon>Amborellaceae</taxon>
        <taxon>Amborella</taxon>
    </lineage>
</organism>
<feature type="binding site" evidence="4">
    <location>
        <begin position="130"/>
        <end position="132"/>
    </location>
    <ligand>
        <name>substrate</name>
    </ligand>
</feature>
<dbReference type="Gramene" id="ERN12559">
    <property type="protein sequence ID" value="ERN12559"/>
    <property type="gene ID" value="AMTR_s00025p00208890"/>
</dbReference>
<keyword evidence="1 4" id="KW-0963">Cytoplasm</keyword>
<comment type="catalytic activity">
    <reaction evidence="4">
        <text>2 [molybdopterin-synthase sulfur-carrier protein]-C-terminal-Gly-aminoethanethioate + cyclic pyranopterin phosphate + H2O = molybdopterin + 2 [molybdopterin-synthase sulfur-carrier protein]-C-terminal Gly-Gly + 2 H(+)</text>
        <dbReference type="Rhea" id="RHEA:26333"/>
        <dbReference type="Rhea" id="RHEA-COMP:12202"/>
        <dbReference type="Rhea" id="RHEA-COMP:19907"/>
        <dbReference type="ChEBI" id="CHEBI:15377"/>
        <dbReference type="ChEBI" id="CHEBI:15378"/>
        <dbReference type="ChEBI" id="CHEBI:58698"/>
        <dbReference type="ChEBI" id="CHEBI:59648"/>
        <dbReference type="ChEBI" id="CHEBI:90778"/>
        <dbReference type="ChEBI" id="CHEBI:232372"/>
        <dbReference type="EC" id="2.8.1.12"/>
    </reaction>
</comment>
<dbReference type="SUPFAM" id="SSF54690">
    <property type="entry name" value="Molybdopterin synthase subunit MoaE"/>
    <property type="match status" value="1"/>
</dbReference>
<dbReference type="STRING" id="13333.W1PX86"/>
<dbReference type="Pfam" id="PF02391">
    <property type="entry name" value="MoaE"/>
    <property type="match status" value="1"/>
</dbReference>
<dbReference type="HOGENOM" id="CLU_089568_0_0_1"/>
<dbReference type="InterPro" id="IPR036563">
    <property type="entry name" value="MoaE_sf"/>
</dbReference>
<dbReference type="GO" id="GO:1990140">
    <property type="term" value="C:molybdopterin synthase complex"/>
    <property type="evidence" value="ECO:0007669"/>
    <property type="project" value="UniProtKB-UniRule"/>
</dbReference>
<name>W1PX86_AMBTC</name>
<evidence type="ECO:0000256" key="1">
    <source>
        <dbReference type="ARBA" id="ARBA00022490"/>
    </source>
</evidence>
<feature type="binding site" evidence="4">
    <location>
        <position position="123"/>
    </location>
    <ligand>
        <name>substrate</name>
    </ligand>
</feature>
<dbReference type="Gene3D" id="3.90.1170.40">
    <property type="entry name" value="Molybdopterin biosynthesis MoaE subunit"/>
    <property type="match status" value="1"/>
</dbReference>
<comment type="pathway">
    <text evidence="4">Cofactor biosynthesis; molybdopterin biosynthesis.</text>
</comment>
<proteinExistence type="inferred from homology"/>
<dbReference type="GO" id="GO:0005829">
    <property type="term" value="C:cytosol"/>
    <property type="evidence" value="ECO:0000318"/>
    <property type="project" value="GO_Central"/>
</dbReference>
<dbReference type="Proteomes" id="UP000017836">
    <property type="component" value="Unassembled WGS sequence"/>
</dbReference>
<comment type="subunit">
    <text evidence="4">Heterotetramer; composed of 2 small (MOCS2A) and 2 large (MOCS2B) subunits.</text>
</comment>
<dbReference type="InterPro" id="IPR003448">
    <property type="entry name" value="Mopterin_biosynth_MoaE"/>
</dbReference>
<dbReference type="UniPathway" id="UPA00344"/>
<dbReference type="PANTHER" id="PTHR23404">
    <property type="entry name" value="MOLYBDOPTERIN SYNTHASE RELATED"/>
    <property type="match status" value="1"/>
</dbReference>